<name>A0AAU7UBV4_9DEIO</name>
<dbReference type="RefSeq" id="WP_350244075.1">
    <property type="nucleotide sequence ID" value="NZ_CP158299.1"/>
</dbReference>
<sequence length="83" mass="9154">MRVLEVIAESIKVGQAHPTVVLNTLIETENGGGLGAVRQLERQLSLSARSLEARQHPHHALAQAWLNATRAYLITQAEHRRAV</sequence>
<evidence type="ECO:0000313" key="1">
    <source>
        <dbReference type="EMBL" id="XBV86025.1"/>
    </source>
</evidence>
<gene>
    <name evidence="1" type="ORF">ABOD76_06900</name>
</gene>
<dbReference type="AlphaFoldDB" id="A0AAU7UBV4"/>
<dbReference type="KEGG" id="dsc:ABOD76_06900"/>
<proteinExistence type="predicted"/>
<reference evidence="1" key="1">
    <citation type="submission" date="2024-06" db="EMBL/GenBank/DDBJ databases">
        <title>Draft Genome Sequence of Deinococcus sonorensis Type Strain KR-87, a Biofilm Producing Representative of the Genus Deinococcus.</title>
        <authorList>
            <person name="Boren L.S."/>
            <person name="Grosso R.A."/>
            <person name="Hugenberg-Cox A.N."/>
            <person name="Hill J.T.E."/>
            <person name="Albert C.M."/>
            <person name="Tuohy J.M."/>
        </authorList>
    </citation>
    <scope>NUCLEOTIDE SEQUENCE</scope>
    <source>
        <strain evidence="1">KR-87</strain>
    </source>
</reference>
<protein>
    <submittedName>
        <fullName evidence="1">Uncharacterized protein</fullName>
    </submittedName>
</protein>
<dbReference type="EMBL" id="CP158299">
    <property type="protein sequence ID" value="XBV86025.1"/>
    <property type="molecule type" value="Genomic_DNA"/>
</dbReference>
<organism evidence="1">
    <name type="scientific">Deinococcus sonorensis KR-87</name>
    <dbReference type="NCBI Taxonomy" id="694439"/>
    <lineage>
        <taxon>Bacteria</taxon>
        <taxon>Thermotogati</taxon>
        <taxon>Deinococcota</taxon>
        <taxon>Deinococci</taxon>
        <taxon>Deinococcales</taxon>
        <taxon>Deinococcaceae</taxon>
        <taxon>Deinococcus</taxon>
    </lineage>
</organism>
<accession>A0AAU7UBV4</accession>